<evidence type="ECO:0000256" key="1">
    <source>
        <dbReference type="SAM" id="SignalP"/>
    </source>
</evidence>
<sequence length="191" mass="21252">MSSPKLFLLSLVSTVFFHSAIAKPYEKFNPEDPRILMAEMIGVNADPMGIIDIHFDGINDLDMTVNYNIHGAPKACKNCIIAVHRSFECHDLGRHLFKGNNINNPWKRTKLVTDENGDGNTRSNEGDINPIRIPQGNRLSIDENAGHAVVIYDNATNTKLRGYPTAVACGKLRRVRGTPKGARLHLEESMM</sequence>
<name>A0AAD3H168_9STRA</name>
<keyword evidence="1" id="KW-0732">Signal</keyword>
<protein>
    <recommendedName>
        <fullName evidence="4">Superoxide dismutase copper/zinc binding domain-containing protein</fullName>
    </recommendedName>
</protein>
<dbReference type="EMBL" id="BLLK01000022">
    <property type="protein sequence ID" value="GFH46323.1"/>
    <property type="molecule type" value="Genomic_DNA"/>
</dbReference>
<comment type="caution">
    <text evidence="2">The sequence shown here is derived from an EMBL/GenBank/DDBJ whole genome shotgun (WGS) entry which is preliminary data.</text>
</comment>
<gene>
    <name evidence="2" type="ORF">CTEN210_02797</name>
</gene>
<keyword evidence="3" id="KW-1185">Reference proteome</keyword>
<dbReference type="Proteomes" id="UP001054902">
    <property type="component" value="Unassembled WGS sequence"/>
</dbReference>
<evidence type="ECO:0008006" key="4">
    <source>
        <dbReference type="Google" id="ProtNLM"/>
    </source>
</evidence>
<evidence type="ECO:0000313" key="3">
    <source>
        <dbReference type="Proteomes" id="UP001054902"/>
    </source>
</evidence>
<evidence type="ECO:0000313" key="2">
    <source>
        <dbReference type="EMBL" id="GFH46323.1"/>
    </source>
</evidence>
<proteinExistence type="predicted"/>
<feature type="signal peptide" evidence="1">
    <location>
        <begin position="1"/>
        <end position="22"/>
    </location>
</feature>
<reference evidence="2 3" key="1">
    <citation type="journal article" date="2021" name="Sci. Rep.">
        <title>The genome of the diatom Chaetoceros tenuissimus carries an ancient integrated fragment of an extant virus.</title>
        <authorList>
            <person name="Hongo Y."/>
            <person name="Kimura K."/>
            <person name="Takaki Y."/>
            <person name="Yoshida Y."/>
            <person name="Baba S."/>
            <person name="Kobayashi G."/>
            <person name="Nagasaki K."/>
            <person name="Hano T."/>
            <person name="Tomaru Y."/>
        </authorList>
    </citation>
    <scope>NUCLEOTIDE SEQUENCE [LARGE SCALE GENOMIC DNA]</scope>
    <source>
        <strain evidence="2 3">NIES-3715</strain>
    </source>
</reference>
<organism evidence="2 3">
    <name type="scientific">Chaetoceros tenuissimus</name>
    <dbReference type="NCBI Taxonomy" id="426638"/>
    <lineage>
        <taxon>Eukaryota</taxon>
        <taxon>Sar</taxon>
        <taxon>Stramenopiles</taxon>
        <taxon>Ochrophyta</taxon>
        <taxon>Bacillariophyta</taxon>
        <taxon>Coscinodiscophyceae</taxon>
        <taxon>Chaetocerotophycidae</taxon>
        <taxon>Chaetocerotales</taxon>
        <taxon>Chaetocerotaceae</taxon>
        <taxon>Chaetoceros</taxon>
    </lineage>
</organism>
<dbReference type="AlphaFoldDB" id="A0AAD3H168"/>
<accession>A0AAD3H168</accession>
<feature type="chain" id="PRO_5041974757" description="Superoxide dismutase copper/zinc binding domain-containing protein" evidence="1">
    <location>
        <begin position="23"/>
        <end position="191"/>
    </location>
</feature>